<accession>A0A7C2K1X1</accession>
<dbReference type="InterPro" id="IPR050463">
    <property type="entry name" value="Gfo/Idh/MocA_oxidrdct_glycsds"/>
</dbReference>
<dbReference type="EMBL" id="DSOK01000417">
    <property type="protein sequence ID" value="HEN16799.1"/>
    <property type="molecule type" value="Genomic_DNA"/>
</dbReference>
<keyword evidence="1" id="KW-0560">Oxidoreductase</keyword>
<dbReference type="AlphaFoldDB" id="A0A7C2K1X1"/>
<dbReference type="InterPro" id="IPR000683">
    <property type="entry name" value="Gfo/Idh/MocA-like_OxRdtase_N"/>
</dbReference>
<evidence type="ECO:0000259" key="2">
    <source>
        <dbReference type="Pfam" id="PF01408"/>
    </source>
</evidence>
<dbReference type="PANTHER" id="PTHR43818:SF11">
    <property type="entry name" value="BCDNA.GH03377"/>
    <property type="match status" value="1"/>
</dbReference>
<dbReference type="Pfam" id="PF01408">
    <property type="entry name" value="GFO_IDH_MocA"/>
    <property type="match status" value="1"/>
</dbReference>
<dbReference type="GO" id="GO:0000166">
    <property type="term" value="F:nucleotide binding"/>
    <property type="evidence" value="ECO:0007669"/>
    <property type="project" value="InterPro"/>
</dbReference>
<dbReference type="GO" id="GO:0016491">
    <property type="term" value="F:oxidoreductase activity"/>
    <property type="evidence" value="ECO:0007669"/>
    <property type="project" value="UniProtKB-KW"/>
</dbReference>
<dbReference type="InterPro" id="IPR036291">
    <property type="entry name" value="NAD(P)-bd_dom_sf"/>
</dbReference>
<sequence>MVRIGIVGIGFMGWTHFAAATKLSAAGKPTGSKLKGGAVTAICTRSPEKLAGDWTSIQGNFGPRGPKLDLAKISAYDNVRDLLADPDIDLIDVCLPNDQHEAVAVAALQAGKHVLVEKPIATDPKAADRMVAAATKAGRLLMVAQVLPFFPEFQFAAECVQSGKYGRLLAAHLRRVISPPKWSGDMSDFRKLGGWGIDLHIHDNHFLRLVCGQPKEIFSRGLLQEGFVNHVHTQYVFEGDGPTVSAVSGGIAADGLAFAHGYEFYFEKATLLLSAGTIGGQWCTDRPLTLITKGKVTHPKLKGGTEWCSAFTTELQTAVDAVRTGTPAPLLSGELARDALRICQAEAKSIATGKIVKL</sequence>
<dbReference type="Gene3D" id="3.40.50.720">
    <property type="entry name" value="NAD(P)-binding Rossmann-like Domain"/>
    <property type="match status" value="1"/>
</dbReference>
<proteinExistence type="predicted"/>
<dbReference type="SUPFAM" id="SSF51735">
    <property type="entry name" value="NAD(P)-binding Rossmann-fold domains"/>
    <property type="match status" value="1"/>
</dbReference>
<comment type="caution">
    <text evidence="3">The sequence shown here is derived from an EMBL/GenBank/DDBJ whole genome shotgun (WGS) entry which is preliminary data.</text>
</comment>
<evidence type="ECO:0000256" key="1">
    <source>
        <dbReference type="ARBA" id="ARBA00023002"/>
    </source>
</evidence>
<dbReference type="PANTHER" id="PTHR43818">
    <property type="entry name" value="BCDNA.GH03377"/>
    <property type="match status" value="1"/>
</dbReference>
<organism evidence="3">
    <name type="scientific">Schlesneria paludicola</name>
    <dbReference type="NCBI Taxonomy" id="360056"/>
    <lineage>
        <taxon>Bacteria</taxon>
        <taxon>Pseudomonadati</taxon>
        <taxon>Planctomycetota</taxon>
        <taxon>Planctomycetia</taxon>
        <taxon>Planctomycetales</taxon>
        <taxon>Planctomycetaceae</taxon>
        <taxon>Schlesneria</taxon>
    </lineage>
</organism>
<feature type="domain" description="Gfo/Idh/MocA-like oxidoreductase N-terminal" evidence="2">
    <location>
        <begin position="2"/>
        <end position="144"/>
    </location>
</feature>
<dbReference type="Gene3D" id="3.30.360.10">
    <property type="entry name" value="Dihydrodipicolinate Reductase, domain 2"/>
    <property type="match status" value="1"/>
</dbReference>
<name>A0A7C2K1X1_9PLAN</name>
<evidence type="ECO:0000313" key="3">
    <source>
        <dbReference type="EMBL" id="HEN16799.1"/>
    </source>
</evidence>
<reference evidence="3" key="1">
    <citation type="journal article" date="2020" name="mSystems">
        <title>Genome- and Community-Level Interaction Insights into Carbon Utilization and Element Cycling Functions of Hydrothermarchaeota in Hydrothermal Sediment.</title>
        <authorList>
            <person name="Zhou Z."/>
            <person name="Liu Y."/>
            <person name="Xu W."/>
            <person name="Pan J."/>
            <person name="Luo Z.H."/>
            <person name="Li M."/>
        </authorList>
    </citation>
    <scope>NUCLEOTIDE SEQUENCE [LARGE SCALE GENOMIC DNA]</scope>
    <source>
        <strain evidence="3">SpSt-339</strain>
    </source>
</reference>
<gene>
    <name evidence="3" type="ORF">ENQ76_15160</name>
</gene>
<dbReference type="SUPFAM" id="SSF55347">
    <property type="entry name" value="Glyceraldehyde-3-phosphate dehydrogenase-like, C-terminal domain"/>
    <property type="match status" value="1"/>
</dbReference>
<protein>
    <submittedName>
        <fullName evidence="3">Gfo/Idh/MocA family oxidoreductase</fullName>
    </submittedName>
</protein>